<organism evidence="2 3">
    <name type="scientific">Tuber magnatum</name>
    <name type="common">white Piedmont truffle</name>
    <dbReference type="NCBI Taxonomy" id="42249"/>
    <lineage>
        <taxon>Eukaryota</taxon>
        <taxon>Fungi</taxon>
        <taxon>Dikarya</taxon>
        <taxon>Ascomycota</taxon>
        <taxon>Pezizomycotina</taxon>
        <taxon>Pezizomycetes</taxon>
        <taxon>Pezizales</taxon>
        <taxon>Tuberaceae</taxon>
        <taxon>Tuber</taxon>
    </lineage>
</organism>
<keyword evidence="3" id="KW-1185">Reference proteome</keyword>
<proteinExistence type="predicted"/>
<accession>A0A317SYL7</accession>
<evidence type="ECO:0008006" key="4">
    <source>
        <dbReference type="Google" id="ProtNLM"/>
    </source>
</evidence>
<reference evidence="2 3" key="1">
    <citation type="submission" date="2018-03" db="EMBL/GenBank/DDBJ databases">
        <title>Genomes of Pezizomycetes fungi and the evolution of truffles.</title>
        <authorList>
            <person name="Murat C."/>
            <person name="Payen T."/>
            <person name="Noel B."/>
            <person name="Kuo A."/>
            <person name="Martin F.M."/>
        </authorList>
    </citation>
    <scope>NUCLEOTIDE SEQUENCE [LARGE SCALE GENOMIC DNA]</scope>
    <source>
        <strain evidence="2">091103-1</strain>
    </source>
</reference>
<dbReference type="EMBL" id="PYWC01000016">
    <property type="protein sequence ID" value="PWW78301.1"/>
    <property type="molecule type" value="Genomic_DNA"/>
</dbReference>
<evidence type="ECO:0000256" key="1">
    <source>
        <dbReference type="SAM" id="SignalP"/>
    </source>
</evidence>
<keyword evidence="1" id="KW-0732">Signal</keyword>
<comment type="caution">
    <text evidence="2">The sequence shown here is derived from an EMBL/GenBank/DDBJ whole genome shotgun (WGS) entry which is preliminary data.</text>
</comment>
<evidence type="ECO:0000313" key="3">
    <source>
        <dbReference type="Proteomes" id="UP000246991"/>
    </source>
</evidence>
<gene>
    <name evidence="2" type="ORF">C7212DRAFT_345121</name>
</gene>
<feature type="chain" id="PRO_5016299814" description="Secreted protein" evidence="1">
    <location>
        <begin position="23"/>
        <end position="130"/>
    </location>
</feature>
<protein>
    <recommendedName>
        <fullName evidence="4">Secreted protein</fullName>
    </recommendedName>
</protein>
<dbReference type="AlphaFoldDB" id="A0A317SYL7"/>
<evidence type="ECO:0000313" key="2">
    <source>
        <dbReference type="EMBL" id="PWW78301.1"/>
    </source>
</evidence>
<sequence>MVSRSPFCLSLPLVALAGVCLSARISPAKSTASKPQPVSPLATDYKVYRLPVRPCKRGKTGEEEKEHTQIAKCIVYSSTVLEYKYHWLNQINMPGASEEYSRGHSGHWTFPSKSTPQHNTYSYSYSAHPR</sequence>
<name>A0A317SYL7_9PEZI</name>
<feature type="signal peptide" evidence="1">
    <location>
        <begin position="1"/>
        <end position="22"/>
    </location>
</feature>
<dbReference type="Proteomes" id="UP000246991">
    <property type="component" value="Unassembled WGS sequence"/>
</dbReference>